<evidence type="ECO:0000313" key="2">
    <source>
        <dbReference type="Proteomes" id="UP001365128"/>
    </source>
</evidence>
<dbReference type="Proteomes" id="UP001365128">
    <property type="component" value="Unassembled WGS sequence"/>
</dbReference>
<protein>
    <submittedName>
        <fullName evidence="1">Uncharacterized protein</fullName>
    </submittedName>
</protein>
<sequence length="184" mass="20099">MSAGASYRVPGNWFLEQHLLSWVIACAFGLAAATAAAVDGLFSEHLAGCHEPVRRYALAMTKYNGYPVSAQDSNSTITAEIDADFEGSNLHSATVSSQTTHALGLDGRHPKQIFEIRYIRSQLCQLRVEVGELSRLLRGRHRAEARIAVRLLAWNSGHVDVTRGEEDARDFGTLAGDGCTKKRS</sequence>
<keyword evidence="2" id="KW-1185">Reference proteome</keyword>
<accession>A0ABR1ML54</accession>
<gene>
    <name evidence="1" type="ORF">IWX46DRAFT_460529</name>
</gene>
<proteinExistence type="predicted"/>
<dbReference type="EMBL" id="JBBPDW010000009">
    <property type="protein sequence ID" value="KAK7549455.1"/>
    <property type="molecule type" value="Genomic_DNA"/>
</dbReference>
<reference evidence="1 2" key="1">
    <citation type="submission" date="2024-04" db="EMBL/GenBank/DDBJ databases">
        <title>Phyllosticta paracitricarpa is synonymous to the EU quarantine fungus P. citricarpa based on phylogenomic analyses.</title>
        <authorList>
            <consortium name="Lawrence Berkeley National Laboratory"/>
            <person name="Van Ingen-Buijs V.A."/>
            <person name="Van Westerhoven A.C."/>
            <person name="Haridas S."/>
            <person name="Skiadas P."/>
            <person name="Martin F."/>
            <person name="Groenewald J.Z."/>
            <person name="Crous P.W."/>
            <person name="Seidl M.F."/>
        </authorList>
    </citation>
    <scope>NUCLEOTIDE SEQUENCE [LARGE SCALE GENOMIC DNA]</scope>
    <source>
        <strain evidence="1 2">CBS 122670</strain>
    </source>
</reference>
<evidence type="ECO:0000313" key="1">
    <source>
        <dbReference type="EMBL" id="KAK7549455.1"/>
    </source>
</evidence>
<name>A0ABR1ML54_9PEZI</name>
<comment type="caution">
    <text evidence="1">The sequence shown here is derived from an EMBL/GenBank/DDBJ whole genome shotgun (WGS) entry which is preliminary data.</text>
</comment>
<organism evidence="1 2">
    <name type="scientific">Phyllosticta citricarpa</name>
    <dbReference type="NCBI Taxonomy" id="55181"/>
    <lineage>
        <taxon>Eukaryota</taxon>
        <taxon>Fungi</taxon>
        <taxon>Dikarya</taxon>
        <taxon>Ascomycota</taxon>
        <taxon>Pezizomycotina</taxon>
        <taxon>Dothideomycetes</taxon>
        <taxon>Dothideomycetes incertae sedis</taxon>
        <taxon>Botryosphaeriales</taxon>
        <taxon>Phyllostictaceae</taxon>
        <taxon>Phyllosticta</taxon>
    </lineage>
</organism>